<keyword evidence="3" id="KW-1185">Reference proteome</keyword>
<protein>
    <submittedName>
        <fullName evidence="2">Uncharacterized protein</fullName>
    </submittedName>
</protein>
<gene>
    <name evidence="2" type="ORF">CSSPJE1EN2_LOCUS1823</name>
</gene>
<evidence type="ECO:0000313" key="3">
    <source>
        <dbReference type="Proteomes" id="UP001497522"/>
    </source>
</evidence>
<name>A0ABP1A8F4_9BRYO</name>
<reference evidence="2 3" key="1">
    <citation type="submission" date="2024-03" db="EMBL/GenBank/DDBJ databases">
        <authorList>
            <consortium name="ELIXIR-Norway"/>
            <consortium name="Elixir Norway"/>
        </authorList>
    </citation>
    <scope>NUCLEOTIDE SEQUENCE [LARGE SCALE GENOMIC DNA]</scope>
</reference>
<feature type="non-terminal residue" evidence="2">
    <location>
        <position position="1"/>
    </location>
</feature>
<sequence length="89" mass="10341">GDPKLWMNSRLGLIRKQQEDEKPYSRPPSTSGCILNQRRWPPTDRPPPGPLFHGRQARRARKKGLGSIKPVLFLERVAQIFQQLEREVQ</sequence>
<feature type="region of interest" description="Disordered" evidence="1">
    <location>
        <begin position="16"/>
        <end position="56"/>
    </location>
</feature>
<evidence type="ECO:0000313" key="2">
    <source>
        <dbReference type="EMBL" id="CAK9858828.1"/>
    </source>
</evidence>
<dbReference type="Proteomes" id="UP001497522">
    <property type="component" value="Chromosome 1"/>
</dbReference>
<accession>A0ABP1A8F4</accession>
<evidence type="ECO:0000256" key="1">
    <source>
        <dbReference type="SAM" id="MobiDB-lite"/>
    </source>
</evidence>
<proteinExistence type="predicted"/>
<feature type="non-terminal residue" evidence="2">
    <location>
        <position position="89"/>
    </location>
</feature>
<dbReference type="EMBL" id="OZ023702">
    <property type="protein sequence ID" value="CAK9858828.1"/>
    <property type="molecule type" value="Genomic_DNA"/>
</dbReference>
<organism evidence="2 3">
    <name type="scientific">Sphagnum jensenii</name>
    <dbReference type="NCBI Taxonomy" id="128206"/>
    <lineage>
        <taxon>Eukaryota</taxon>
        <taxon>Viridiplantae</taxon>
        <taxon>Streptophyta</taxon>
        <taxon>Embryophyta</taxon>
        <taxon>Bryophyta</taxon>
        <taxon>Sphagnophytina</taxon>
        <taxon>Sphagnopsida</taxon>
        <taxon>Sphagnales</taxon>
        <taxon>Sphagnaceae</taxon>
        <taxon>Sphagnum</taxon>
    </lineage>
</organism>